<keyword evidence="2" id="KW-1185">Reference proteome</keyword>
<evidence type="ECO:0008006" key="3">
    <source>
        <dbReference type="Google" id="ProtNLM"/>
    </source>
</evidence>
<reference evidence="2" key="1">
    <citation type="journal article" date="2019" name="Int. J. Syst. Evol. Microbiol.">
        <title>The Global Catalogue of Microorganisms (GCM) 10K type strain sequencing project: providing services to taxonomists for standard genome sequencing and annotation.</title>
        <authorList>
            <consortium name="The Broad Institute Genomics Platform"/>
            <consortium name="The Broad Institute Genome Sequencing Center for Infectious Disease"/>
            <person name="Wu L."/>
            <person name="Ma J."/>
        </authorList>
    </citation>
    <scope>NUCLEOTIDE SEQUENCE [LARGE SCALE GENOMIC DNA]</scope>
    <source>
        <strain evidence="2">JCM 17250</strain>
    </source>
</reference>
<gene>
    <name evidence="1" type="ORF">GCM10022410_25130</name>
</gene>
<proteinExistence type="predicted"/>
<dbReference type="Proteomes" id="UP001501734">
    <property type="component" value="Unassembled WGS sequence"/>
</dbReference>
<evidence type="ECO:0000313" key="1">
    <source>
        <dbReference type="EMBL" id="GAA4080169.1"/>
    </source>
</evidence>
<name>A0ABP7W3X8_9BACI</name>
<dbReference type="RefSeq" id="WP_344913911.1">
    <property type="nucleotide sequence ID" value="NZ_BAABDL010000148.1"/>
</dbReference>
<protein>
    <recommendedName>
        <fullName evidence="3">DUF2508 family protein</fullName>
    </recommendedName>
</protein>
<accession>A0ABP7W3X8</accession>
<evidence type="ECO:0000313" key="2">
    <source>
        <dbReference type="Proteomes" id="UP001501734"/>
    </source>
</evidence>
<comment type="caution">
    <text evidence="1">The sequence shown here is derived from an EMBL/GenBank/DDBJ whole genome shotgun (WGS) entry which is preliminary data.</text>
</comment>
<dbReference type="InterPro" id="IPR019644">
    <property type="entry name" value="DUF2508"/>
</dbReference>
<dbReference type="EMBL" id="BAABDL010000148">
    <property type="protein sequence ID" value="GAA4080169.1"/>
    <property type="molecule type" value="Genomic_DNA"/>
</dbReference>
<organism evidence="1 2">
    <name type="scientific">Amphibacillus indicireducens</name>
    <dbReference type="NCBI Taxonomy" id="1076330"/>
    <lineage>
        <taxon>Bacteria</taxon>
        <taxon>Bacillati</taxon>
        <taxon>Bacillota</taxon>
        <taxon>Bacilli</taxon>
        <taxon>Bacillales</taxon>
        <taxon>Bacillaceae</taxon>
        <taxon>Amphibacillus</taxon>
    </lineage>
</organism>
<sequence>MFGKKSWKKEEKKLLNHIFQLQKEWSQLKDILNQSVDPSEIGRLDLRLAEIKYFYLLREAKYYHLNANK</sequence>
<dbReference type="Pfam" id="PF10704">
    <property type="entry name" value="DUF2508"/>
    <property type="match status" value="1"/>
</dbReference>